<dbReference type="PANTHER" id="PTHR18063">
    <property type="entry name" value="NF-E2 INDUCIBLE PROTEIN"/>
    <property type="match status" value="1"/>
</dbReference>
<dbReference type="InterPro" id="IPR007518">
    <property type="entry name" value="MINDY"/>
</dbReference>
<dbReference type="GO" id="GO:0005829">
    <property type="term" value="C:cytosol"/>
    <property type="evidence" value="ECO:0007669"/>
    <property type="project" value="TreeGrafter"/>
</dbReference>
<protein>
    <submittedName>
        <fullName evidence="2">NF-E2 inducible protein-like</fullName>
    </submittedName>
</protein>
<dbReference type="AlphaFoldDB" id="A0AAD8HXS3"/>
<proteinExistence type="predicted"/>
<dbReference type="InterPro" id="IPR033979">
    <property type="entry name" value="MINDY_domain"/>
</dbReference>
<organism evidence="2 3">
    <name type="scientific">Heracleum sosnowskyi</name>
    <dbReference type="NCBI Taxonomy" id="360622"/>
    <lineage>
        <taxon>Eukaryota</taxon>
        <taxon>Viridiplantae</taxon>
        <taxon>Streptophyta</taxon>
        <taxon>Embryophyta</taxon>
        <taxon>Tracheophyta</taxon>
        <taxon>Spermatophyta</taxon>
        <taxon>Magnoliopsida</taxon>
        <taxon>eudicotyledons</taxon>
        <taxon>Gunneridae</taxon>
        <taxon>Pentapetalae</taxon>
        <taxon>asterids</taxon>
        <taxon>campanulids</taxon>
        <taxon>Apiales</taxon>
        <taxon>Apiaceae</taxon>
        <taxon>Apioideae</taxon>
        <taxon>apioid superclade</taxon>
        <taxon>Tordylieae</taxon>
        <taxon>Tordyliinae</taxon>
        <taxon>Heracleum</taxon>
    </lineage>
</organism>
<dbReference type="PANTHER" id="PTHR18063:SF6">
    <property type="entry name" value="UBIQUITIN CARBOXYL-TERMINAL HYDROLASE"/>
    <property type="match status" value="1"/>
</dbReference>
<feature type="domain" description="MINDY deubiquitinase" evidence="1">
    <location>
        <begin position="2"/>
        <end position="129"/>
    </location>
</feature>
<evidence type="ECO:0000259" key="1">
    <source>
        <dbReference type="Pfam" id="PF04424"/>
    </source>
</evidence>
<evidence type="ECO:0000313" key="2">
    <source>
        <dbReference type="EMBL" id="KAK1374774.1"/>
    </source>
</evidence>
<dbReference type="GO" id="GO:1990380">
    <property type="term" value="F:K48-linked deubiquitinase activity"/>
    <property type="evidence" value="ECO:0007669"/>
    <property type="project" value="InterPro"/>
</dbReference>
<sequence length="181" mass="20700">MNHKIKTIQFFGRTTPIILQNDNGPCPLLAICNVLLLKNNLNLSLDVWEISQERLLSLVAETRMQGMLRTNNRTLADAIDLLPRLTTGIDVNIKFKGITEFEFTRECAIFDLLDIPLYHGWIVDPQKLKARKGDIEEETELLRAMKLSEAEVPLMQDNHQINILILRLASSTFIQSCISRQ</sequence>
<reference evidence="2" key="1">
    <citation type="submission" date="2023-02" db="EMBL/GenBank/DDBJ databases">
        <title>Genome of toxic invasive species Heracleum sosnowskyi carries increased number of genes despite the absence of recent whole-genome duplications.</title>
        <authorList>
            <person name="Schelkunov M."/>
            <person name="Shtratnikova V."/>
            <person name="Makarenko M."/>
            <person name="Klepikova A."/>
            <person name="Omelchenko D."/>
            <person name="Novikova G."/>
            <person name="Obukhova E."/>
            <person name="Bogdanov V."/>
            <person name="Penin A."/>
            <person name="Logacheva M."/>
        </authorList>
    </citation>
    <scope>NUCLEOTIDE SEQUENCE</scope>
    <source>
        <strain evidence="2">Hsosn_3</strain>
        <tissue evidence="2">Leaf</tissue>
    </source>
</reference>
<dbReference type="EMBL" id="JAUIZM010000007">
    <property type="protein sequence ID" value="KAK1374774.1"/>
    <property type="molecule type" value="Genomic_DNA"/>
</dbReference>
<dbReference type="GO" id="GO:0004843">
    <property type="term" value="F:cysteine-type deubiquitinase activity"/>
    <property type="evidence" value="ECO:0007669"/>
    <property type="project" value="InterPro"/>
</dbReference>
<keyword evidence="3" id="KW-1185">Reference proteome</keyword>
<accession>A0AAD8HXS3</accession>
<dbReference type="Pfam" id="PF04424">
    <property type="entry name" value="MINDY_DUB"/>
    <property type="match status" value="1"/>
</dbReference>
<dbReference type="GO" id="GO:0016807">
    <property type="term" value="F:cysteine-type carboxypeptidase activity"/>
    <property type="evidence" value="ECO:0007669"/>
    <property type="project" value="TreeGrafter"/>
</dbReference>
<dbReference type="Proteomes" id="UP001237642">
    <property type="component" value="Unassembled WGS sequence"/>
</dbReference>
<name>A0AAD8HXS3_9APIA</name>
<reference evidence="2" key="2">
    <citation type="submission" date="2023-05" db="EMBL/GenBank/DDBJ databases">
        <authorList>
            <person name="Schelkunov M.I."/>
        </authorList>
    </citation>
    <scope>NUCLEOTIDE SEQUENCE</scope>
    <source>
        <strain evidence="2">Hsosn_3</strain>
        <tissue evidence="2">Leaf</tissue>
    </source>
</reference>
<gene>
    <name evidence="2" type="ORF">POM88_030967</name>
</gene>
<evidence type="ECO:0000313" key="3">
    <source>
        <dbReference type="Proteomes" id="UP001237642"/>
    </source>
</evidence>
<dbReference type="GO" id="GO:0071944">
    <property type="term" value="C:cell periphery"/>
    <property type="evidence" value="ECO:0007669"/>
    <property type="project" value="TreeGrafter"/>
</dbReference>
<dbReference type="GO" id="GO:0071108">
    <property type="term" value="P:protein K48-linked deubiquitination"/>
    <property type="evidence" value="ECO:0007669"/>
    <property type="project" value="TreeGrafter"/>
</dbReference>
<comment type="caution">
    <text evidence="2">The sequence shown here is derived from an EMBL/GenBank/DDBJ whole genome shotgun (WGS) entry which is preliminary data.</text>
</comment>